<evidence type="ECO:0000313" key="2">
    <source>
        <dbReference type="Proteomes" id="UP000019478"/>
    </source>
</evidence>
<dbReference type="Proteomes" id="UP000019478">
    <property type="component" value="Unassembled WGS sequence"/>
</dbReference>
<dbReference type="HOGENOM" id="CLU_1815559_0_0_1"/>
<sequence>MDRATYEQYTQLVCARRMEEAAERFYADDIEVIENNVTYHDKKGIIALRRFTHDCMTEGIEVLDFFHSEQNNTIAAEVIYTWEALKDLNKDEFVAAGYPEAWQPLKKGDVGRFHCVFRYILDEASKFKKIRVFITTP</sequence>
<dbReference type="Gene3D" id="3.10.450.50">
    <property type="match status" value="1"/>
</dbReference>
<accession>W9XMG6</accession>
<evidence type="ECO:0008006" key="3">
    <source>
        <dbReference type="Google" id="ProtNLM"/>
    </source>
</evidence>
<dbReference type="AlphaFoldDB" id="W9XMG6"/>
<gene>
    <name evidence="1" type="ORF">A1O3_09332</name>
</gene>
<name>W9XMG6_9EURO</name>
<dbReference type="GeneID" id="19173416"/>
<organism evidence="1 2">
    <name type="scientific">Capronia epimyces CBS 606.96</name>
    <dbReference type="NCBI Taxonomy" id="1182542"/>
    <lineage>
        <taxon>Eukaryota</taxon>
        <taxon>Fungi</taxon>
        <taxon>Dikarya</taxon>
        <taxon>Ascomycota</taxon>
        <taxon>Pezizomycotina</taxon>
        <taxon>Eurotiomycetes</taxon>
        <taxon>Chaetothyriomycetidae</taxon>
        <taxon>Chaetothyriales</taxon>
        <taxon>Herpotrichiellaceae</taxon>
        <taxon>Capronia</taxon>
    </lineage>
</organism>
<dbReference type="SUPFAM" id="SSF54427">
    <property type="entry name" value="NTF2-like"/>
    <property type="match status" value="1"/>
</dbReference>
<reference evidence="1 2" key="1">
    <citation type="submission" date="2013-03" db="EMBL/GenBank/DDBJ databases">
        <title>The Genome Sequence of Capronia epimyces CBS 606.96.</title>
        <authorList>
            <consortium name="The Broad Institute Genomics Platform"/>
            <person name="Cuomo C."/>
            <person name="de Hoog S."/>
            <person name="Gorbushina A."/>
            <person name="Walker B."/>
            <person name="Young S.K."/>
            <person name="Zeng Q."/>
            <person name="Gargeya S."/>
            <person name="Fitzgerald M."/>
            <person name="Haas B."/>
            <person name="Abouelleil A."/>
            <person name="Allen A.W."/>
            <person name="Alvarado L."/>
            <person name="Arachchi H.M."/>
            <person name="Berlin A.M."/>
            <person name="Chapman S.B."/>
            <person name="Gainer-Dewar J."/>
            <person name="Goldberg J."/>
            <person name="Griggs A."/>
            <person name="Gujja S."/>
            <person name="Hansen M."/>
            <person name="Howarth C."/>
            <person name="Imamovic A."/>
            <person name="Ireland A."/>
            <person name="Larimer J."/>
            <person name="McCowan C."/>
            <person name="Murphy C."/>
            <person name="Pearson M."/>
            <person name="Poon T.W."/>
            <person name="Priest M."/>
            <person name="Roberts A."/>
            <person name="Saif S."/>
            <person name="Shea T."/>
            <person name="Sisk P."/>
            <person name="Sykes S."/>
            <person name="Wortman J."/>
            <person name="Nusbaum C."/>
            <person name="Birren B."/>
        </authorList>
    </citation>
    <scope>NUCLEOTIDE SEQUENCE [LARGE SCALE GENOMIC DNA]</scope>
    <source>
        <strain evidence="1 2">CBS 606.96</strain>
    </source>
</reference>
<protein>
    <recommendedName>
        <fullName evidence="3">SnoaL-like domain-containing protein</fullName>
    </recommendedName>
</protein>
<dbReference type="RefSeq" id="XP_007737616.1">
    <property type="nucleotide sequence ID" value="XM_007739426.1"/>
</dbReference>
<comment type="caution">
    <text evidence="1">The sequence shown here is derived from an EMBL/GenBank/DDBJ whole genome shotgun (WGS) entry which is preliminary data.</text>
</comment>
<dbReference type="InterPro" id="IPR032710">
    <property type="entry name" value="NTF2-like_dom_sf"/>
</dbReference>
<proteinExistence type="predicted"/>
<dbReference type="EMBL" id="AMGY01000009">
    <property type="protein sequence ID" value="EXJ78171.1"/>
    <property type="molecule type" value="Genomic_DNA"/>
</dbReference>
<keyword evidence="2" id="KW-1185">Reference proteome</keyword>
<evidence type="ECO:0000313" key="1">
    <source>
        <dbReference type="EMBL" id="EXJ78171.1"/>
    </source>
</evidence>